<reference evidence="2 3" key="1">
    <citation type="journal article" date="2016" name="PLoS ONE">
        <title>Complete Genome Sequence and Comparative Genomics of a Novel Myxobacterium Myxococcus hansupus.</title>
        <authorList>
            <person name="Sharma G."/>
            <person name="Narwani T."/>
            <person name="Subramanian S."/>
        </authorList>
    </citation>
    <scope>NUCLEOTIDE SEQUENCE [LARGE SCALE GENOMIC DNA]</scope>
    <source>
        <strain evidence="3">mixupus</strain>
    </source>
</reference>
<dbReference type="AlphaFoldDB" id="A0A0H4WNQ0"/>
<gene>
    <name evidence="2" type="ORF">A176_000115</name>
</gene>
<keyword evidence="3" id="KW-1185">Reference proteome</keyword>
<name>A0A0H4WNQ0_9BACT</name>
<evidence type="ECO:0000313" key="2">
    <source>
        <dbReference type="EMBL" id="AKQ63203.1"/>
    </source>
</evidence>
<dbReference type="EMBL" id="CP012109">
    <property type="protein sequence ID" value="AKQ63203.1"/>
    <property type="molecule type" value="Genomic_DNA"/>
</dbReference>
<feature type="compositionally biased region" description="Low complexity" evidence="1">
    <location>
        <begin position="1"/>
        <end position="15"/>
    </location>
</feature>
<accession>A0A0H4WNQ0</accession>
<organism evidence="2 3">
    <name type="scientific">Pseudomyxococcus hansupus</name>
    <dbReference type="NCBI Taxonomy" id="1297742"/>
    <lineage>
        <taxon>Bacteria</taxon>
        <taxon>Pseudomonadati</taxon>
        <taxon>Myxococcota</taxon>
        <taxon>Myxococcia</taxon>
        <taxon>Myxococcales</taxon>
        <taxon>Cystobacterineae</taxon>
        <taxon>Myxococcaceae</taxon>
        <taxon>Pseudomyxococcus</taxon>
    </lineage>
</organism>
<proteinExistence type="predicted"/>
<feature type="region of interest" description="Disordered" evidence="1">
    <location>
        <begin position="1"/>
        <end position="44"/>
    </location>
</feature>
<evidence type="ECO:0000256" key="1">
    <source>
        <dbReference type="SAM" id="MobiDB-lite"/>
    </source>
</evidence>
<protein>
    <submittedName>
        <fullName evidence="2">Uncharacterized protein</fullName>
    </submittedName>
</protein>
<dbReference type="KEGG" id="mym:A176_000115"/>
<feature type="compositionally biased region" description="Basic residues" evidence="1">
    <location>
        <begin position="21"/>
        <end position="33"/>
    </location>
</feature>
<dbReference type="Proteomes" id="UP000009026">
    <property type="component" value="Chromosome"/>
</dbReference>
<sequence length="84" mass="8444">MISPAPTARPRGGPAVTARRLGLRRLDGRRRRGTPPPSLATQAVDGLGLPLAGSSVPRGLPRGGALAAVGLGLGNLGVVHARNL</sequence>
<evidence type="ECO:0000313" key="3">
    <source>
        <dbReference type="Proteomes" id="UP000009026"/>
    </source>
</evidence>